<dbReference type="EMBL" id="JAAXLS010000004">
    <property type="protein sequence ID" value="NKQ53026.1"/>
    <property type="molecule type" value="Genomic_DNA"/>
</dbReference>
<feature type="domain" description="VOC" evidence="1">
    <location>
        <begin position="9"/>
        <end position="125"/>
    </location>
</feature>
<evidence type="ECO:0000259" key="1">
    <source>
        <dbReference type="PROSITE" id="PS51819"/>
    </source>
</evidence>
<gene>
    <name evidence="2" type="ORF">HFP15_09045</name>
</gene>
<evidence type="ECO:0000313" key="2">
    <source>
        <dbReference type="EMBL" id="NKQ53026.1"/>
    </source>
</evidence>
<reference evidence="2 3" key="1">
    <citation type="submission" date="2020-04" db="EMBL/GenBank/DDBJ databases">
        <title>Novel species.</title>
        <authorList>
            <person name="Teo W.F.A."/>
            <person name="Lipun K."/>
            <person name="Srisuk N."/>
            <person name="Duangmal K."/>
        </authorList>
    </citation>
    <scope>NUCLEOTIDE SEQUENCE [LARGE SCALE GENOMIC DNA]</scope>
    <source>
        <strain evidence="2 3">K13G38</strain>
    </source>
</reference>
<accession>A0ABX1J412</accession>
<protein>
    <submittedName>
        <fullName evidence="2">VOC family protein</fullName>
    </submittedName>
</protein>
<dbReference type="InterPro" id="IPR037523">
    <property type="entry name" value="VOC_core"/>
</dbReference>
<organism evidence="2 3">
    <name type="scientific">Amycolatopsis acididurans</name>
    <dbReference type="NCBI Taxonomy" id="2724524"/>
    <lineage>
        <taxon>Bacteria</taxon>
        <taxon>Bacillati</taxon>
        <taxon>Actinomycetota</taxon>
        <taxon>Actinomycetes</taxon>
        <taxon>Pseudonocardiales</taxon>
        <taxon>Pseudonocardiaceae</taxon>
        <taxon>Amycolatopsis</taxon>
    </lineage>
</organism>
<keyword evidence="3" id="KW-1185">Reference proteome</keyword>
<dbReference type="CDD" id="cd08351">
    <property type="entry name" value="ChaP_like"/>
    <property type="match status" value="1"/>
</dbReference>
<evidence type="ECO:0000313" key="3">
    <source>
        <dbReference type="Proteomes" id="UP000715441"/>
    </source>
</evidence>
<dbReference type="InterPro" id="IPR029068">
    <property type="entry name" value="Glyas_Bleomycin-R_OHBP_Dase"/>
</dbReference>
<comment type="caution">
    <text evidence="2">The sequence shown here is derived from an EMBL/GenBank/DDBJ whole genome shotgun (WGS) entry which is preliminary data.</text>
</comment>
<dbReference type="InterPro" id="IPR004360">
    <property type="entry name" value="Glyas_Fos-R_dOase_dom"/>
</dbReference>
<proteinExistence type="predicted"/>
<dbReference type="Gene3D" id="3.10.180.10">
    <property type="entry name" value="2,3-Dihydroxybiphenyl 1,2-Dioxygenase, domain 1"/>
    <property type="match status" value="1"/>
</dbReference>
<dbReference type="SUPFAM" id="SSF54593">
    <property type="entry name" value="Glyoxalase/Bleomycin resistance protein/Dihydroxybiphenyl dioxygenase"/>
    <property type="match status" value="1"/>
</dbReference>
<sequence>MAPPARRTELNHTIVHARDRAASARFLAGILGVEVGQPMGPFVPVQLSNGVTLDFMDAPSVHSQHYAFLIGEDDFDAAFARIREAGLRYWADPLHREEGEINHWGGGRGVYFTDPDGHNLELLTKA</sequence>
<name>A0ABX1J412_9PSEU</name>
<dbReference type="PROSITE" id="PS51819">
    <property type="entry name" value="VOC"/>
    <property type="match status" value="1"/>
</dbReference>
<dbReference type="Pfam" id="PF00903">
    <property type="entry name" value="Glyoxalase"/>
    <property type="match status" value="1"/>
</dbReference>
<dbReference type="Proteomes" id="UP000715441">
    <property type="component" value="Unassembled WGS sequence"/>
</dbReference>